<organism evidence="1 2">
    <name type="scientific">Paramuricea clavata</name>
    <name type="common">Red gorgonian</name>
    <name type="synonym">Violescent sea-whip</name>
    <dbReference type="NCBI Taxonomy" id="317549"/>
    <lineage>
        <taxon>Eukaryota</taxon>
        <taxon>Metazoa</taxon>
        <taxon>Cnidaria</taxon>
        <taxon>Anthozoa</taxon>
        <taxon>Octocorallia</taxon>
        <taxon>Malacalcyonacea</taxon>
        <taxon>Plexauridae</taxon>
        <taxon>Paramuricea</taxon>
    </lineage>
</organism>
<dbReference type="EMBL" id="CACRXK020005770">
    <property type="protein sequence ID" value="CAB4007343.1"/>
    <property type="molecule type" value="Genomic_DNA"/>
</dbReference>
<accession>A0A6S7HTL2</accession>
<name>A0A6S7HTL2_PARCT</name>
<gene>
    <name evidence="1" type="ORF">PACLA_8A029518</name>
</gene>
<keyword evidence="2" id="KW-1185">Reference proteome</keyword>
<reference evidence="1" key="1">
    <citation type="submission" date="2020-04" db="EMBL/GenBank/DDBJ databases">
        <authorList>
            <person name="Alioto T."/>
            <person name="Alioto T."/>
            <person name="Gomez Garrido J."/>
        </authorList>
    </citation>
    <scope>NUCLEOTIDE SEQUENCE</scope>
    <source>
        <strain evidence="1">A484AB</strain>
    </source>
</reference>
<protein>
    <submittedName>
        <fullName evidence="1">Uncharacterized protein</fullName>
    </submittedName>
</protein>
<dbReference type="AlphaFoldDB" id="A0A6S7HTL2"/>
<dbReference type="Proteomes" id="UP001152795">
    <property type="component" value="Unassembled WGS sequence"/>
</dbReference>
<proteinExistence type="predicted"/>
<sequence>MEIVRSIVMSVVFVWMFNFVEITNVVKALPMMNVAFVWRMLSLDVKSFPVPTKSTKNVQLK</sequence>
<evidence type="ECO:0000313" key="1">
    <source>
        <dbReference type="EMBL" id="CAB4007343.1"/>
    </source>
</evidence>
<evidence type="ECO:0000313" key="2">
    <source>
        <dbReference type="Proteomes" id="UP001152795"/>
    </source>
</evidence>
<comment type="caution">
    <text evidence="1">The sequence shown here is derived from an EMBL/GenBank/DDBJ whole genome shotgun (WGS) entry which is preliminary data.</text>
</comment>